<reference evidence="2" key="2">
    <citation type="submission" date="2021-01" db="EMBL/GenBank/DDBJ databases">
        <authorList>
            <person name="Schikora-Tamarit M.A."/>
        </authorList>
    </citation>
    <scope>NUCLEOTIDE SEQUENCE</scope>
    <source>
        <strain evidence="2">CBS2887</strain>
    </source>
</reference>
<evidence type="ECO:0000313" key="2">
    <source>
        <dbReference type="EMBL" id="KAH3688626.1"/>
    </source>
</evidence>
<feature type="chain" id="PRO_5040285497" evidence="1">
    <location>
        <begin position="25"/>
        <end position="110"/>
    </location>
</feature>
<proteinExistence type="predicted"/>
<sequence length="110" mass="12316">MILRYDDSKAMTLLILLISSVVYSETVSSPKKTFCNGRSEPWRFSETIWINLENSVYSGATLADEILVIPCSIKDLSLKKSNSNGENWEIGFLGDCSNKETSLTELGNTW</sequence>
<feature type="signal peptide" evidence="1">
    <location>
        <begin position="1"/>
        <end position="24"/>
    </location>
</feature>
<keyword evidence="1" id="KW-0732">Signal</keyword>
<keyword evidence="3" id="KW-1185">Reference proteome</keyword>
<dbReference type="EMBL" id="JAEUBG010000253">
    <property type="protein sequence ID" value="KAH3688626.1"/>
    <property type="molecule type" value="Genomic_DNA"/>
</dbReference>
<comment type="caution">
    <text evidence="2">The sequence shown here is derived from an EMBL/GenBank/DDBJ whole genome shotgun (WGS) entry which is preliminary data.</text>
</comment>
<dbReference type="Proteomes" id="UP000774326">
    <property type="component" value="Unassembled WGS sequence"/>
</dbReference>
<accession>A0A9P8TSN4</accession>
<evidence type="ECO:0000256" key="1">
    <source>
        <dbReference type="SAM" id="SignalP"/>
    </source>
</evidence>
<gene>
    <name evidence="2" type="ORF">WICPIJ_000388</name>
</gene>
<protein>
    <submittedName>
        <fullName evidence="2">Uncharacterized protein</fullName>
    </submittedName>
</protein>
<reference evidence="2" key="1">
    <citation type="journal article" date="2021" name="Open Biol.">
        <title>Shared evolutionary footprints suggest mitochondrial oxidative damage underlies multiple complex I losses in fungi.</title>
        <authorList>
            <person name="Schikora-Tamarit M.A."/>
            <person name="Marcet-Houben M."/>
            <person name="Nosek J."/>
            <person name="Gabaldon T."/>
        </authorList>
    </citation>
    <scope>NUCLEOTIDE SEQUENCE</scope>
    <source>
        <strain evidence="2">CBS2887</strain>
    </source>
</reference>
<organism evidence="2 3">
    <name type="scientific">Wickerhamomyces pijperi</name>
    <name type="common">Yeast</name>
    <name type="synonym">Pichia pijperi</name>
    <dbReference type="NCBI Taxonomy" id="599730"/>
    <lineage>
        <taxon>Eukaryota</taxon>
        <taxon>Fungi</taxon>
        <taxon>Dikarya</taxon>
        <taxon>Ascomycota</taxon>
        <taxon>Saccharomycotina</taxon>
        <taxon>Saccharomycetes</taxon>
        <taxon>Phaffomycetales</taxon>
        <taxon>Wickerhamomycetaceae</taxon>
        <taxon>Wickerhamomyces</taxon>
    </lineage>
</organism>
<evidence type="ECO:0000313" key="3">
    <source>
        <dbReference type="Proteomes" id="UP000774326"/>
    </source>
</evidence>
<dbReference type="AlphaFoldDB" id="A0A9P8TSN4"/>
<name>A0A9P8TSN4_WICPI</name>